<organism evidence="3 4">
    <name type="scientific">Liquorilactobacillus ghanensis DSM 18630</name>
    <dbReference type="NCBI Taxonomy" id="1423750"/>
    <lineage>
        <taxon>Bacteria</taxon>
        <taxon>Bacillati</taxon>
        <taxon>Bacillota</taxon>
        <taxon>Bacilli</taxon>
        <taxon>Lactobacillales</taxon>
        <taxon>Lactobacillaceae</taxon>
        <taxon>Liquorilactobacillus</taxon>
    </lineage>
</organism>
<feature type="domain" description="Ferrous iron transporter FeoA-like" evidence="2">
    <location>
        <begin position="8"/>
        <end position="80"/>
    </location>
</feature>
<keyword evidence="4" id="KW-1185">Reference proteome</keyword>
<dbReference type="InterPro" id="IPR007167">
    <property type="entry name" value="Fe-transptr_FeoA-like"/>
</dbReference>
<dbReference type="EMBL" id="AZGB01000029">
    <property type="protein sequence ID" value="KRM04387.1"/>
    <property type="molecule type" value="Genomic_DNA"/>
</dbReference>
<dbReference type="PANTHER" id="PTHR42954">
    <property type="entry name" value="FE(2+) TRANSPORT PROTEIN A"/>
    <property type="match status" value="1"/>
</dbReference>
<name>A0A0R1VNI0_9LACO</name>
<comment type="caution">
    <text evidence="3">The sequence shown here is derived from an EMBL/GenBank/DDBJ whole genome shotgun (WGS) entry which is preliminary data.</text>
</comment>
<keyword evidence="1" id="KW-0408">Iron</keyword>
<dbReference type="SUPFAM" id="SSF50037">
    <property type="entry name" value="C-terminal domain of transcriptional repressors"/>
    <property type="match status" value="2"/>
</dbReference>
<proteinExistence type="predicted"/>
<reference evidence="3 4" key="1">
    <citation type="journal article" date="2015" name="Genome Announc.">
        <title>Expanding the biotechnology potential of lactobacilli through comparative genomics of 213 strains and associated genera.</title>
        <authorList>
            <person name="Sun Z."/>
            <person name="Harris H.M."/>
            <person name="McCann A."/>
            <person name="Guo C."/>
            <person name="Argimon S."/>
            <person name="Zhang W."/>
            <person name="Yang X."/>
            <person name="Jeffery I.B."/>
            <person name="Cooney J.C."/>
            <person name="Kagawa T.F."/>
            <person name="Liu W."/>
            <person name="Song Y."/>
            <person name="Salvetti E."/>
            <person name="Wrobel A."/>
            <person name="Rasinkangas P."/>
            <person name="Parkhill J."/>
            <person name="Rea M.C."/>
            <person name="O'Sullivan O."/>
            <person name="Ritari J."/>
            <person name="Douillard F.P."/>
            <person name="Paul Ross R."/>
            <person name="Yang R."/>
            <person name="Briner A.E."/>
            <person name="Felis G.E."/>
            <person name="de Vos W.M."/>
            <person name="Barrangou R."/>
            <person name="Klaenhammer T.R."/>
            <person name="Caufield P.W."/>
            <person name="Cui Y."/>
            <person name="Zhang H."/>
            <person name="O'Toole P.W."/>
        </authorList>
    </citation>
    <scope>NUCLEOTIDE SEQUENCE [LARGE SCALE GENOMIC DNA]</scope>
    <source>
        <strain evidence="3 4">DSM 18630</strain>
    </source>
</reference>
<dbReference type="PANTHER" id="PTHR42954:SF2">
    <property type="entry name" value="FE(2+) TRANSPORT PROTEIN A"/>
    <property type="match status" value="1"/>
</dbReference>
<protein>
    <submittedName>
        <fullName evidence="3">Ferrous iron (Fe2+) uptake protein FeoA</fullName>
    </submittedName>
</protein>
<dbReference type="Proteomes" id="UP000051451">
    <property type="component" value="Unassembled WGS sequence"/>
</dbReference>
<dbReference type="AlphaFoldDB" id="A0A0R1VNI0"/>
<dbReference type="InterPro" id="IPR038157">
    <property type="entry name" value="FeoA_core_dom"/>
</dbReference>
<sequence length="165" mass="18054">MTGSGDMESLAEVKTKGQYIVVDIVGEPRFVRRLAELGMVLNTNLTVVTPSENTSGLVIFLRGQRLAVSHTLATNILVKGIDELATVATKPLSRLEVGKSAIVGKIIGDRPVKRRLMDMGLTKNTMIEVHQVAPLGDPIEIIVRGYKLSVRKQEADYIMVQEVSK</sequence>
<evidence type="ECO:0000256" key="1">
    <source>
        <dbReference type="ARBA" id="ARBA00023004"/>
    </source>
</evidence>
<dbReference type="Gene3D" id="2.30.30.90">
    <property type="match status" value="2"/>
</dbReference>
<evidence type="ECO:0000313" key="4">
    <source>
        <dbReference type="Proteomes" id="UP000051451"/>
    </source>
</evidence>
<accession>A0A0R1VNI0</accession>
<feature type="domain" description="Ferrous iron transporter FeoA-like" evidence="2">
    <location>
        <begin position="90"/>
        <end position="162"/>
    </location>
</feature>
<dbReference type="SMART" id="SM00899">
    <property type="entry name" value="FeoA"/>
    <property type="match status" value="2"/>
</dbReference>
<dbReference type="InterPro" id="IPR052713">
    <property type="entry name" value="FeoA"/>
</dbReference>
<dbReference type="PATRIC" id="fig|1423750.3.peg.2373"/>
<dbReference type="Pfam" id="PF04023">
    <property type="entry name" value="FeoA"/>
    <property type="match status" value="2"/>
</dbReference>
<dbReference type="STRING" id="1423750.FC89_GL002330"/>
<evidence type="ECO:0000313" key="3">
    <source>
        <dbReference type="EMBL" id="KRM04387.1"/>
    </source>
</evidence>
<evidence type="ECO:0000259" key="2">
    <source>
        <dbReference type="SMART" id="SM00899"/>
    </source>
</evidence>
<dbReference type="InterPro" id="IPR008988">
    <property type="entry name" value="Transcriptional_repressor_C"/>
</dbReference>
<gene>
    <name evidence="3" type="ORF">FC89_GL002330</name>
</gene>
<dbReference type="GO" id="GO:0046914">
    <property type="term" value="F:transition metal ion binding"/>
    <property type="evidence" value="ECO:0007669"/>
    <property type="project" value="InterPro"/>
</dbReference>